<accession>A0ABY7KML7</accession>
<evidence type="ECO:0000256" key="1">
    <source>
        <dbReference type="ARBA" id="ARBA00006484"/>
    </source>
</evidence>
<evidence type="ECO:0000313" key="5">
    <source>
        <dbReference type="Proteomes" id="UP001164439"/>
    </source>
</evidence>
<dbReference type="RefSeq" id="WP_269662133.1">
    <property type="nucleotide sequence ID" value="NZ_CP114413.1"/>
</dbReference>
<dbReference type="Pfam" id="PF13561">
    <property type="entry name" value="adh_short_C2"/>
    <property type="match status" value="1"/>
</dbReference>
<keyword evidence="2" id="KW-0560">Oxidoreductase</keyword>
<dbReference type="InterPro" id="IPR036291">
    <property type="entry name" value="NAD(P)-bd_dom_sf"/>
</dbReference>
<comment type="similarity">
    <text evidence="1">Belongs to the short-chain dehydrogenases/reductases (SDR) family.</text>
</comment>
<dbReference type="PRINTS" id="PR00081">
    <property type="entry name" value="GDHRDH"/>
</dbReference>
<dbReference type="SMART" id="SM00822">
    <property type="entry name" value="PKS_KR"/>
    <property type="match status" value="1"/>
</dbReference>
<dbReference type="PROSITE" id="PS00061">
    <property type="entry name" value="ADH_SHORT"/>
    <property type="match status" value="1"/>
</dbReference>
<dbReference type="InterPro" id="IPR057326">
    <property type="entry name" value="KR_dom"/>
</dbReference>
<evidence type="ECO:0000256" key="2">
    <source>
        <dbReference type="ARBA" id="ARBA00023002"/>
    </source>
</evidence>
<dbReference type="EMBL" id="CP114413">
    <property type="protein sequence ID" value="WAZ24642.1"/>
    <property type="molecule type" value="Genomic_DNA"/>
</dbReference>
<reference evidence="4" key="1">
    <citation type="submission" date="2022-12" db="EMBL/GenBank/DDBJ databases">
        <authorList>
            <person name="Ruckert C."/>
            <person name="Busche T."/>
            <person name="Kalinowski J."/>
            <person name="Wittmann C."/>
        </authorList>
    </citation>
    <scope>NUCLEOTIDE SEQUENCE</scope>
    <source>
        <strain evidence="4">DSM 40467</strain>
    </source>
</reference>
<proteinExistence type="inferred from homology"/>
<dbReference type="PANTHER" id="PTHR42760">
    <property type="entry name" value="SHORT-CHAIN DEHYDROGENASES/REDUCTASES FAMILY MEMBER"/>
    <property type="match status" value="1"/>
</dbReference>
<feature type="domain" description="Ketoreductase" evidence="3">
    <location>
        <begin position="6"/>
        <end position="187"/>
    </location>
</feature>
<dbReference type="Gene3D" id="3.40.50.720">
    <property type="entry name" value="NAD(P)-binding Rossmann-like Domain"/>
    <property type="match status" value="1"/>
</dbReference>
<dbReference type="PRINTS" id="PR00080">
    <property type="entry name" value="SDRFAMILY"/>
</dbReference>
<evidence type="ECO:0000259" key="3">
    <source>
        <dbReference type="SMART" id="SM00822"/>
    </source>
</evidence>
<keyword evidence="5" id="KW-1185">Reference proteome</keyword>
<dbReference type="InterPro" id="IPR002347">
    <property type="entry name" value="SDR_fam"/>
</dbReference>
<evidence type="ECO:0000313" key="4">
    <source>
        <dbReference type="EMBL" id="WAZ24642.1"/>
    </source>
</evidence>
<name>A0ABY7KML7_9ACTN</name>
<sequence length="245" mass="25335">MRLDGRVAVVTGGTKGLGRRIVEAFAGEGCKVVAAGRDKSVGADLVGSGGDVIVHEADVRDPESVDELMRAAAEYFGRLDIVVANAGVSRPGPAALLAPADFADTMATNLGGVFHCTRSAVPYLERSEHGGRIVNLSSALATRVAPGASAYAATKAAVEMFTRVTAVELAPKGITVNALCPGLIDEGMTRSIKDNERVWAQYAPKLAMGRLGSPDEVTAAALFLAGAESSYVNGHVLEVNGGLNW</sequence>
<dbReference type="PANTHER" id="PTHR42760:SF133">
    <property type="entry name" value="3-OXOACYL-[ACYL-CARRIER-PROTEIN] REDUCTASE"/>
    <property type="match status" value="1"/>
</dbReference>
<gene>
    <name evidence="4" type="ORF">STRCI_006081</name>
</gene>
<dbReference type="Proteomes" id="UP001164439">
    <property type="component" value="Chromosome"/>
</dbReference>
<dbReference type="InterPro" id="IPR020904">
    <property type="entry name" value="Sc_DH/Rdtase_CS"/>
</dbReference>
<protein>
    <submittedName>
        <fullName evidence="4">SDR family oxidoreductase</fullName>
    </submittedName>
</protein>
<dbReference type="SUPFAM" id="SSF51735">
    <property type="entry name" value="NAD(P)-binding Rossmann-fold domains"/>
    <property type="match status" value="1"/>
</dbReference>
<organism evidence="4 5">
    <name type="scientific">Streptomyces cinnabarinus</name>
    <dbReference type="NCBI Taxonomy" id="67287"/>
    <lineage>
        <taxon>Bacteria</taxon>
        <taxon>Bacillati</taxon>
        <taxon>Actinomycetota</taxon>
        <taxon>Actinomycetes</taxon>
        <taxon>Kitasatosporales</taxon>
        <taxon>Streptomycetaceae</taxon>
        <taxon>Streptomyces</taxon>
    </lineage>
</organism>